<keyword evidence="6 10" id="KW-0328">Glycosyltransferase</keyword>
<dbReference type="CDD" id="cd02855">
    <property type="entry name" value="E_set_GBE_prok_N"/>
    <property type="match status" value="1"/>
</dbReference>
<dbReference type="NCBIfam" id="TIGR01515">
    <property type="entry name" value="branching_enzym"/>
    <property type="match status" value="1"/>
</dbReference>
<evidence type="ECO:0000256" key="2">
    <source>
        <dbReference type="ARBA" id="ARBA00002953"/>
    </source>
</evidence>
<dbReference type="SUPFAM" id="SSF81296">
    <property type="entry name" value="E set domains"/>
    <property type="match status" value="2"/>
</dbReference>
<evidence type="ECO:0000256" key="11">
    <source>
        <dbReference type="PIRSR" id="PIRSR000463-1"/>
    </source>
</evidence>
<evidence type="ECO:0000313" key="14">
    <source>
        <dbReference type="EMBL" id="VUX48048.1"/>
    </source>
</evidence>
<sequence>MTNKNLEAEIDRILNADHGDPFSILGMHKDPAGGTEVVVRTFQPRARRVSVVDSATAKVVAELPEVREEGFFAGPVKGRTTPFRYKLRLLPHGSEEEYDIEDAYRFGPVLGELDIHLLVEGTHLRIFEKLGSHLMTVDGVPGAGFAVWAPNARRVSVVGDFNGWDGRRHPMRCRLECGVWEMFIPHAAAGTPYKYEIKDRFGNLMAQKADPFGQEAEVPPKTASLVPSEQAYGWDDAEWMRTRAHRNDRDAAVSIYEVHLGSWRRKPEEENRFLTYRELADELVPYTKDLGFTHIELMPIHEHPFDGSWGYQPVGLFAPTSRFGSPNDFKYFIDRCHQEGISVLIDWVAGHFPGDPHGLNYFDGTHLYEHADPRKGKHMDWDTLIFNYGRREVSNFLLSNALYWMEEFHIDGLRVDAVASMLYLDYSRKEGEWIPNVFGGRENLEAIDFLKRMNELVYGHHEGVMTVAEESTAWPMVSRPTYLGGLGFGYKWNMGWMNDTLRYMCREPVHRKYHHNLLTFGLLYAFTENFVLPISHDEVVHGKGSLLSKMPGDSWQQFANLRSYLTFMWTMSGKKLLFMGCEFAQGDEWNHNKSLDWHLLEYPFQQGVQNLVRDLNRVYRDNPALHELDCMSEGFQWINCHDSDNSVISFLRIGKDQDDFVVVVCNFTPVPRSGYAFGVPRGGEYDEILNTDADCYAGSGFGNGGRVMAEERSSHGRPFTLNLNVPPLGALILKPIALPVVESVEPAAEAAPEDTSPVEESVVSESVAEEATPNATEQGSGR</sequence>
<proteinExistence type="inferred from homology"/>
<evidence type="ECO:0000256" key="9">
    <source>
        <dbReference type="ARBA" id="ARBA00023277"/>
    </source>
</evidence>
<evidence type="ECO:0000256" key="4">
    <source>
        <dbReference type="ARBA" id="ARBA00009000"/>
    </source>
</evidence>
<dbReference type="SUPFAM" id="SSF51011">
    <property type="entry name" value="Glycosyl hydrolase domain"/>
    <property type="match status" value="1"/>
</dbReference>
<comment type="caution">
    <text evidence="14">The sequence shown here is derived from an EMBL/GenBank/DDBJ whole genome shotgun (WGS) entry which is preliminary data.</text>
</comment>
<dbReference type="GO" id="GO:0004553">
    <property type="term" value="F:hydrolase activity, hydrolyzing O-glycosyl compounds"/>
    <property type="evidence" value="ECO:0007669"/>
    <property type="project" value="InterPro"/>
</dbReference>
<dbReference type="NCBIfam" id="NF008967">
    <property type="entry name" value="PRK12313.1"/>
    <property type="match status" value="1"/>
</dbReference>
<dbReference type="FunFam" id="3.20.20.80:FF:000003">
    <property type="entry name" value="1,4-alpha-glucan branching enzyme GlgB"/>
    <property type="match status" value="1"/>
</dbReference>
<dbReference type="Gene3D" id="3.20.20.80">
    <property type="entry name" value="Glycosidases"/>
    <property type="match status" value="1"/>
</dbReference>
<dbReference type="Gene3D" id="2.60.40.10">
    <property type="entry name" value="Immunoglobulins"/>
    <property type="match status" value="2"/>
</dbReference>
<evidence type="ECO:0000256" key="3">
    <source>
        <dbReference type="ARBA" id="ARBA00004964"/>
    </source>
</evidence>
<evidence type="ECO:0000256" key="8">
    <source>
        <dbReference type="ARBA" id="ARBA00023056"/>
    </source>
</evidence>
<dbReference type="InterPro" id="IPR006407">
    <property type="entry name" value="GlgB"/>
</dbReference>
<reference evidence="14" key="1">
    <citation type="submission" date="2018-11" db="EMBL/GenBank/DDBJ databases">
        <authorList>
            <person name="Onetto C."/>
        </authorList>
    </citation>
    <scope>NUCLEOTIDE SEQUENCE [LARGE SCALE GENOMIC DNA]</scope>
</reference>
<evidence type="ECO:0000256" key="6">
    <source>
        <dbReference type="ARBA" id="ARBA00022676"/>
    </source>
</evidence>
<feature type="compositionally biased region" description="Low complexity" evidence="12">
    <location>
        <begin position="745"/>
        <end position="773"/>
    </location>
</feature>
<dbReference type="EC" id="2.4.1.18" evidence="10"/>
<comment type="similarity">
    <text evidence="4 10">Belongs to the glycosyl hydrolase 13 family. GlgB subfamily.</text>
</comment>
<dbReference type="InterPro" id="IPR006048">
    <property type="entry name" value="A-amylase/branching_C"/>
</dbReference>
<dbReference type="FunFam" id="2.60.40.1180:FF:000002">
    <property type="entry name" value="1,4-alpha-glucan branching enzyme GlgB"/>
    <property type="match status" value="1"/>
</dbReference>
<dbReference type="PIRSF" id="PIRSF000463">
    <property type="entry name" value="GlgB"/>
    <property type="match status" value="1"/>
</dbReference>
<dbReference type="InterPro" id="IPR014756">
    <property type="entry name" value="Ig_E-set"/>
</dbReference>
<dbReference type="SMART" id="SM00642">
    <property type="entry name" value="Aamy"/>
    <property type="match status" value="1"/>
</dbReference>
<comment type="subunit">
    <text evidence="10">Monomer.</text>
</comment>
<feature type="active site" description="Nucleophile" evidence="10 11">
    <location>
        <position position="416"/>
    </location>
</feature>
<feature type="active site" description="Proton donor" evidence="10 11">
    <location>
        <position position="469"/>
    </location>
</feature>
<evidence type="ECO:0000256" key="10">
    <source>
        <dbReference type="HAMAP-Rule" id="MF_00685"/>
    </source>
</evidence>
<dbReference type="GO" id="GO:0005829">
    <property type="term" value="C:cytosol"/>
    <property type="evidence" value="ECO:0007669"/>
    <property type="project" value="TreeGrafter"/>
</dbReference>
<dbReference type="GO" id="GO:0003844">
    <property type="term" value="F:1,4-alpha-glucan branching enzyme activity"/>
    <property type="evidence" value="ECO:0007669"/>
    <property type="project" value="UniProtKB-UniRule"/>
</dbReference>
<dbReference type="Proteomes" id="UP000326641">
    <property type="component" value="Unassembled WGS sequence"/>
</dbReference>
<dbReference type="PANTHER" id="PTHR43651">
    <property type="entry name" value="1,4-ALPHA-GLUCAN-BRANCHING ENZYME"/>
    <property type="match status" value="1"/>
</dbReference>
<dbReference type="SUPFAM" id="SSF51445">
    <property type="entry name" value="(Trans)glycosidases"/>
    <property type="match status" value="1"/>
</dbReference>
<dbReference type="FunFam" id="2.60.40.10:FF:000169">
    <property type="entry name" value="1,4-alpha-glucan branching enzyme GlgB"/>
    <property type="match status" value="1"/>
</dbReference>
<evidence type="ECO:0000256" key="5">
    <source>
        <dbReference type="ARBA" id="ARBA00022600"/>
    </source>
</evidence>
<evidence type="ECO:0000256" key="7">
    <source>
        <dbReference type="ARBA" id="ARBA00022679"/>
    </source>
</evidence>
<keyword evidence="5 10" id="KW-0321">Glycogen metabolism</keyword>
<dbReference type="Pfam" id="PF00128">
    <property type="entry name" value="Alpha-amylase"/>
    <property type="match status" value="1"/>
</dbReference>
<dbReference type="Pfam" id="PF22019">
    <property type="entry name" value="GlgB_N"/>
    <property type="match status" value="1"/>
</dbReference>
<dbReference type="Gene3D" id="2.60.40.1180">
    <property type="entry name" value="Golgi alpha-mannosidase II"/>
    <property type="match status" value="1"/>
</dbReference>
<feature type="domain" description="Glycosyl hydrolase family 13 catalytic" evidence="13">
    <location>
        <begin position="257"/>
        <end position="605"/>
    </location>
</feature>
<evidence type="ECO:0000256" key="12">
    <source>
        <dbReference type="SAM" id="MobiDB-lite"/>
    </source>
</evidence>
<accession>A0A564WJ72</accession>
<evidence type="ECO:0000259" key="13">
    <source>
        <dbReference type="SMART" id="SM00642"/>
    </source>
</evidence>
<dbReference type="PANTHER" id="PTHR43651:SF3">
    <property type="entry name" value="1,4-ALPHA-GLUCAN-BRANCHING ENZYME"/>
    <property type="match status" value="1"/>
</dbReference>
<keyword evidence="8 10" id="KW-0320">Glycogen biosynthesis</keyword>
<protein>
    <recommendedName>
        <fullName evidence="10">1,4-alpha-glucan branching enzyme GlgB</fullName>
        <ecNumber evidence="10">2.4.1.18</ecNumber>
    </recommendedName>
    <alternativeName>
        <fullName evidence="10">1,4-alpha-D-glucan:1,4-alpha-D-glucan 6-glucosyl-transferase</fullName>
    </alternativeName>
    <alternativeName>
        <fullName evidence="10">Alpha-(1-&gt;4)-glucan branching enzyme</fullName>
    </alternativeName>
    <alternativeName>
        <fullName evidence="10">Glycogen branching enzyme</fullName>
        <shortName evidence="10">BE</shortName>
    </alternativeName>
</protein>
<name>A0A564WJ72_9PROT</name>
<comment type="pathway">
    <text evidence="3 10">Glycan biosynthesis; glycogen biosynthesis.</text>
</comment>
<comment type="catalytic activity">
    <reaction evidence="1 10">
        <text>Transfers a segment of a (1-&gt;4)-alpha-D-glucan chain to a primary hydroxy group in a similar glucan chain.</text>
        <dbReference type="EC" id="2.4.1.18"/>
    </reaction>
</comment>
<dbReference type="InterPro" id="IPR017853">
    <property type="entry name" value="GH"/>
</dbReference>
<comment type="function">
    <text evidence="2 10">Catalyzes the formation of the alpha-1,6-glucosidic linkages in glycogen by scission of a 1,4-alpha-linked oligosaccharide from growing alpha-1,4-glucan chains and the subsequent attachment of the oligosaccharide to the alpha-1,6 position.</text>
</comment>
<dbReference type="InterPro" id="IPR037439">
    <property type="entry name" value="Branching_enzy"/>
</dbReference>
<dbReference type="InterPro" id="IPR044143">
    <property type="entry name" value="GlgB_N_E_set_prok"/>
</dbReference>
<keyword evidence="15" id="KW-1185">Reference proteome</keyword>
<evidence type="ECO:0000256" key="1">
    <source>
        <dbReference type="ARBA" id="ARBA00000826"/>
    </source>
</evidence>
<dbReference type="NCBIfam" id="NF003811">
    <property type="entry name" value="PRK05402.1"/>
    <property type="match status" value="1"/>
</dbReference>
<dbReference type="CDD" id="cd11322">
    <property type="entry name" value="AmyAc_Glg_BE"/>
    <property type="match status" value="1"/>
</dbReference>
<keyword evidence="7 10" id="KW-0808">Transferase</keyword>
<dbReference type="UniPathway" id="UPA00164"/>
<dbReference type="GO" id="GO:0005978">
    <property type="term" value="P:glycogen biosynthetic process"/>
    <property type="evidence" value="ECO:0007669"/>
    <property type="project" value="UniProtKB-UniRule"/>
</dbReference>
<evidence type="ECO:0000313" key="15">
    <source>
        <dbReference type="Proteomes" id="UP000326641"/>
    </source>
</evidence>
<dbReference type="Pfam" id="PF02806">
    <property type="entry name" value="Alpha-amylase_C"/>
    <property type="match status" value="1"/>
</dbReference>
<dbReference type="GO" id="GO:0043169">
    <property type="term" value="F:cation binding"/>
    <property type="evidence" value="ECO:0007669"/>
    <property type="project" value="InterPro"/>
</dbReference>
<dbReference type="HAMAP" id="MF_00685">
    <property type="entry name" value="GlgB"/>
    <property type="match status" value="1"/>
</dbReference>
<dbReference type="InterPro" id="IPR013780">
    <property type="entry name" value="Glyco_hydro_b"/>
</dbReference>
<dbReference type="InterPro" id="IPR004193">
    <property type="entry name" value="Glyco_hydro_13_N"/>
</dbReference>
<keyword evidence="9 10" id="KW-0119">Carbohydrate metabolism</keyword>
<gene>
    <name evidence="10 14" type="primary">glgB</name>
    <name evidence="14" type="ORF">DF3PA_90065</name>
</gene>
<dbReference type="AlphaFoldDB" id="A0A564WJ72"/>
<dbReference type="Pfam" id="PF02922">
    <property type="entry name" value="CBM_48"/>
    <property type="match status" value="1"/>
</dbReference>
<dbReference type="InterPro" id="IPR013783">
    <property type="entry name" value="Ig-like_fold"/>
</dbReference>
<feature type="region of interest" description="Disordered" evidence="12">
    <location>
        <begin position="745"/>
        <end position="782"/>
    </location>
</feature>
<dbReference type="InterPro" id="IPR054169">
    <property type="entry name" value="GlgB_N"/>
</dbReference>
<dbReference type="EMBL" id="UXAT02000054">
    <property type="protein sequence ID" value="VUX48048.1"/>
    <property type="molecule type" value="Genomic_DNA"/>
</dbReference>
<organism evidence="14 15">
    <name type="scientific">Candidatus Defluviicoccus seviourii</name>
    <dbReference type="NCBI Taxonomy" id="2565273"/>
    <lineage>
        <taxon>Bacteria</taxon>
        <taxon>Pseudomonadati</taxon>
        <taxon>Pseudomonadota</taxon>
        <taxon>Alphaproteobacteria</taxon>
        <taxon>Rhodospirillales</taxon>
        <taxon>Rhodospirillaceae</taxon>
        <taxon>Defluviicoccus</taxon>
    </lineage>
</organism>
<dbReference type="InterPro" id="IPR006047">
    <property type="entry name" value="GH13_cat_dom"/>
</dbReference>